<sequence>MGGFDMSTPQQNMPQGQGYGQQQAYQQPNAQYTQTGYAGQQYQQPMGNQQYGNYQQPAYQQPNFQQQYQQTMMPRKQFTTNRSFVVWILLNIITFGIYGLVMMYVITQDVNEICSPRDGRHTYSFLLMVFLFSWLTLGIYPLVWWHMFSNRLGDALQSRGYNRMISASSFWGWNILGALIIVGPFIYLYKMLDAVNTLCADANNRGI</sequence>
<feature type="domain" description="DUF4234" evidence="3">
    <location>
        <begin position="82"/>
        <end position="153"/>
    </location>
</feature>
<evidence type="ECO:0000256" key="1">
    <source>
        <dbReference type="SAM" id="MobiDB-lite"/>
    </source>
</evidence>
<feature type="compositionally biased region" description="Low complexity" evidence="1">
    <location>
        <begin position="9"/>
        <end position="24"/>
    </location>
</feature>
<name>A0A8J3EXQ8_9BIFI</name>
<organism evidence="4 5">
    <name type="scientific">Galliscardovia ingluviei</name>
    <dbReference type="NCBI Taxonomy" id="1769422"/>
    <lineage>
        <taxon>Bacteria</taxon>
        <taxon>Bacillati</taxon>
        <taxon>Actinomycetota</taxon>
        <taxon>Actinomycetes</taxon>
        <taxon>Bifidobacteriales</taxon>
        <taxon>Bifidobacteriaceae</taxon>
        <taxon>Galliscardovia</taxon>
    </lineage>
</organism>
<gene>
    <name evidence="4" type="ORF">GCM10007377_04340</name>
</gene>
<evidence type="ECO:0000256" key="2">
    <source>
        <dbReference type="SAM" id="Phobius"/>
    </source>
</evidence>
<reference evidence="4" key="2">
    <citation type="submission" date="2020-09" db="EMBL/GenBank/DDBJ databases">
        <authorList>
            <person name="Sun Q."/>
            <person name="Sedlacek I."/>
        </authorList>
    </citation>
    <scope>NUCLEOTIDE SEQUENCE</scope>
    <source>
        <strain evidence="4">CCM 8606</strain>
    </source>
</reference>
<feature type="region of interest" description="Disordered" evidence="1">
    <location>
        <begin position="1"/>
        <end position="24"/>
    </location>
</feature>
<evidence type="ECO:0000259" key="3">
    <source>
        <dbReference type="Pfam" id="PF14018"/>
    </source>
</evidence>
<dbReference type="AlphaFoldDB" id="A0A8J3EXQ8"/>
<feature type="transmembrane region" description="Helical" evidence="2">
    <location>
        <begin position="126"/>
        <end position="148"/>
    </location>
</feature>
<evidence type="ECO:0000313" key="4">
    <source>
        <dbReference type="EMBL" id="GGI13114.1"/>
    </source>
</evidence>
<dbReference type="Pfam" id="PF14018">
    <property type="entry name" value="DUF4234"/>
    <property type="match status" value="1"/>
</dbReference>
<evidence type="ECO:0000313" key="5">
    <source>
        <dbReference type="Proteomes" id="UP000619536"/>
    </source>
</evidence>
<dbReference type="EMBL" id="BMDH01000001">
    <property type="protein sequence ID" value="GGI13114.1"/>
    <property type="molecule type" value="Genomic_DNA"/>
</dbReference>
<reference evidence="4" key="1">
    <citation type="journal article" date="2014" name="Int. J. Syst. Evol. Microbiol.">
        <title>Complete genome sequence of Corynebacterium casei LMG S-19264T (=DSM 44701T), isolated from a smear-ripened cheese.</title>
        <authorList>
            <consortium name="US DOE Joint Genome Institute (JGI-PGF)"/>
            <person name="Walter F."/>
            <person name="Albersmeier A."/>
            <person name="Kalinowski J."/>
            <person name="Ruckert C."/>
        </authorList>
    </citation>
    <scope>NUCLEOTIDE SEQUENCE</scope>
    <source>
        <strain evidence="4">CCM 8606</strain>
    </source>
</reference>
<feature type="transmembrane region" description="Helical" evidence="2">
    <location>
        <begin position="84"/>
        <end position="106"/>
    </location>
</feature>
<keyword evidence="2" id="KW-0472">Membrane</keyword>
<dbReference type="InterPro" id="IPR025328">
    <property type="entry name" value="DUF4234"/>
</dbReference>
<comment type="caution">
    <text evidence="4">The sequence shown here is derived from an EMBL/GenBank/DDBJ whole genome shotgun (WGS) entry which is preliminary data.</text>
</comment>
<protein>
    <recommendedName>
        <fullName evidence="3">DUF4234 domain-containing protein</fullName>
    </recommendedName>
</protein>
<keyword evidence="2" id="KW-1133">Transmembrane helix</keyword>
<keyword evidence="2" id="KW-0812">Transmembrane</keyword>
<proteinExistence type="predicted"/>
<feature type="transmembrane region" description="Helical" evidence="2">
    <location>
        <begin position="169"/>
        <end position="189"/>
    </location>
</feature>
<dbReference type="Proteomes" id="UP000619536">
    <property type="component" value="Unassembled WGS sequence"/>
</dbReference>
<accession>A0A8J3EXQ8</accession>
<keyword evidence="5" id="KW-1185">Reference proteome</keyword>